<reference evidence="2 3" key="1">
    <citation type="submission" date="2023-09" db="EMBL/GenBank/DDBJ databases">
        <authorList>
            <person name="Rey-Velasco X."/>
        </authorList>
    </citation>
    <scope>NUCLEOTIDE SEQUENCE [LARGE SCALE GENOMIC DNA]</scope>
    <source>
        <strain evidence="2 3">F158</strain>
    </source>
</reference>
<evidence type="ECO:0000313" key="3">
    <source>
        <dbReference type="Proteomes" id="UP001265259"/>
    </source>
</evidence>
<feature type="domain" description="Gamma-glutamylcyclotransferase AIG2-like" evidence="1">
    <location>
        <begin position="6"/>
        <end position="102"/>
    </location>
</feature>
<dbReference type="InterPro" id="IPR009288">
    <property type="entry name" value="AIG2-like_dom"/>
</dbReference>
<dbReference type="InterPro" id="IPR036568">
    <property type="entry name" value="GGCT-like_sf"/>
</dbReference>
<name>A0ABU3DG50_9RHOB</name>
<gene>
    <name evidence="2" type="ORF">RM543_05455</name>
</gene>
<evidence type="ECO:0000313" key="2">
    <source>
        <dbReference type="EMBL" id="MDT0682122.1"/>
    </source>
</evidence>
<organism evidence="2 3">
    <name type="scientific">Tropicimonas omnivorans</name>
    <dbReference type="NCBI Taxonomy" id="3075590"/>
    <lineage>
        <taxon>Bacteria</taxon>
        <taxon>Pseudomonadati</taxon>
        <taxon>Pseudomonadota</taxon>
        <taxon>Alphaproteobacteria</taxon>
        <taxon>Rhodobacterales</taxon>
        <taxon>Roseobacteraceae</taxon>
        <taxon>Tropicimonas</taxon>
    </lineage>
</organism>
<dbReference type="CDD" id="cd06661">
    <property type="entry name" value="GGCT_like"/>
    <property type="match status" value="1"/>
</dbReference>
<proteinExistence type="predicted"/>
<dbReference type="RefSeq" id="WP_311689901.1">
    <property type="nucleotide sequence ID" value="NZ_JAVRHL010000002.1"/>
</dbReference>
<keyword evidence="3" id="KW-1185">Reference proteome</keyword>
<dbReference type="SUPFAM" id="SSF110857">
    <property type="entry name" value="Gamma-glutamyl cyclotransferase-like"/>
    <property type="match status" value="1"/>
</dbReference>
<comment type="caution">
    <text evidence="2">The sequence shown here is derived from an EMBL/GenBank/DDBJ whole genome shotgun (WGS) entry which is preliminary data.</text>
</comment>
<dbReference type="Gene3D" id="3.10.490.10">
    <property type="entry name" value="Gamma-glutamyl cyclotransferase-like"/>
    <property type="match status" value="1"/>
</dbReference>
<dbReference type="EMBL" id="JAVRHL010000002">
    <property type="protein sequence ID" value="MDT0682122.1"/>
    <property type="molecule type" value="Genomic_DNA"/>
</dbReference>
<dbReference type="Pfam" id="PF06094">
    <property type="entry name" value="GGACT"/>
    <property type="match status" value="1"/>
</dbReference>
<accession>A0ABU3DG50</accession>
<dbReference type="Proteomes" id="UP001265259">
    <property type="component" value="Unassembled WGS sequence"/>
</dbReference>
<sequence>MTPRFFGYGSLVNAATHSYPDARPARLGGWRRVWRHTSLRPAVFLSVEEAEGSAIHGLTADVPGADWTALDIREGAYRRHKVSVTELPGETQIQAQVYAVPEDDEIAGLRHPILLSYLDAVVQGFVRVFGEDGAAGFFETTAGWDIPVRDDRDAPIYPRAQLLETREREIVDHHLRALGCEIIEGEVPIGKATAPAP</sequence>
<evidence type="ECO:0000259" key="1">
    <source>
        <dbReference type="Pfam" id="PF06094"/>
    </source>
</evidence>
<dbReference type="InterPro" id="IPR013024">
    <property type="entry name" value="GGCT-like"/>
</dbReference>
<protein>
    <submittedName>
        <fullName evidence="2">Gamma-glutamylcyclotransferase family protein</fullName>
    </submittedName>
</protein>